<dbReference type="OrthoDB" id="136948at2"/>
<dbReference type="EMBL" id="FPBO01000005">
    <property type="protein sequence ID" value="SFU59572.1"/>
    <property type="molecule type" value="Genomic_DNA"/>
</dbReference>
<dbReference type="AlphaFoldDB" id="A0A1I7HG21"/>
<keyword evidence="2" id="KW-1185">Reference proteome</keyword>
<evidence type="ECO:0000313" key="2">
    <source>
        <dbReference type="Proteomes" id="UP000199391"/>
    </source>
</evidence>
<organism evidence="1 2">
    <name type="scientific">Pseudoduganella namucuonensis</name>
    <dbReference type="NCBI Taxonomy" id="1035707"/>
    <lineage>
        <taxon>Bacteria</taxon>
        <taxon>Pseudomonadati</taxon>
        <taxon>Pseudomonadota</taxon>
        <taxon>Betaproteobacteria</taxon>
        <taxon>Burkholderiales</taxon>
        <taxon>Oxalobacteraceae</taxon>
        <taxon>Telluria group</taxon>
        <taxon>Pseudoduganella</taxon>
    </lineage>
</organism>
<feature type="non-terminal residue" evidence="1">
    <location>
        <position position="86"/>
    </location>
</feature>
<name>A0A1I7HG21_9BURK</name>
<dbReference type="RefSeq" id="WP_143133008.1">
    <property type="nucleotide sequence ID" value="NZ_FPBO01000005.1"/>
</dbReference>
<gene>
    <name evidence="1" type="ORF">SAMN05216552_1005238</name>
</gene>
<accession>A0A1I7HG21</accession>
<sequence>MVAAVQHPWKLVAPWYRWERAAVPRDGRGSAPTLQKFAGADYIEGFLQAPQRSLRFDPVDDVVNNLDFVPAVPGGALLNKVATLFP</sequence>
<dbReference type="Proteomes" id="UP000199391">
    <property type="component" value="Unassembled WGS sequence"/>
</dbReference>
<proteinExistence type="predicted"/>
<protein>
    <submittedName>
        <fullName evidence="1">Uncharacterized protein</fullName>
    </submittedName>
</protein>
<evidence type="ECO:0000313" key="1">
    <source>
        <dbReference type="EMBL" id="SFU59572.1"/>
    </source>
</evidence>
<dbReference type="STRING" id="1035707.SAMN05216552_1005238"/>
<reference evidence="2" key="1">
    <citation type="submission" date="2016-10" db="EMBL/GenBank/DDBJ databases">
        <authorList>
            <person name="Varghese N."/>
            <person name="Submissions S."/>
        </authorList>
    </citation>
    <scope>NUCLEOTIDE SEQUENCE [LARGE SCALE GENOMIC DNA]</scope>
    <source>
        <strain evidence="2">CGMCC 1.11014</strain>
    </source>
</reference>